<organism evidence="1 2">
    <name type="scientific">Streptomyces palmae</name>
    <dbReference type="NCBI Taxonomy" id="1701085"/>
    <lineage>
        <taxon>Bacteria</taxon>
        <taxon>Bacillati</taxon>
        <taxon>Actinomycetota</taxon>
        <taxon>Actinomycetes</taxon>
        <taxon>Kitasatosporales</taxon>
        <taxon>Streptomycetaceae</taxon>
        <taxon>Streptomyces</taxon>
    </lineage>
</organism>
<dbReference type="Proteomes" id="UP000297948">
    <property type="component" value="Unassembled WGS sequence"/>
</dbReference>
<gene>
    <name evidence="1" type="ORF">E4099_26030</name>
</gene>
<evidence type="ECO:0000313" key="2">
    <source>
        <dbReference type="Proteomes" id="UP000297948"/>
    </source>
</evidence>
<dbReference type="OrthoDB" id="4338521at2"/>
<accession>A0A4Z0GI00</accession>
<dbReference type="RefSeq" id="WP_135341557.1">
    <property type="nucleotide sequence ID" value="NZ_JBHLTX010000001.1"/>
</dbReference>
<evidence type="ECO:0000313" key="1">
    <source>
        <dbReference type="EMBL" id="TGA95180.1"/>
    </source>
</evidence>
<dbReference type="AlphaFoldDB" id="A0A4Z0GI00"/>
<dbReference type="EMBL" id="SRID01000341">
    <property type="protein sequence ID" value="TGA95180.1"/>
    <property type="molecule type" value="Genomic_DNA"/>
</dbReference>
<comment type="caution">
    <text evidence="1">The sequence shown here is derived from an EMBL/GenBank/DDBJ whole genome shotgun (WGS) entry which is preliminary data.</text>
</comment>
<reference evidence="1 2" key="1">
    <citation type="submission" date="2019-03" db="EMBL/GenBank/DDBJ databases">
        <authorList>
            <person name="Gonzalez-Pimentel J.L."/>
        </authorList>
    </citation>
    <scope>NUCLEOTIDE SEQUENCE [LARGE SCALE GENOMIC DNA]</scope>
    <source>
        <strain evidence="1 2">JCM 31289</strain>
    </source>
</reference>
<proteinExistence type="predicted"/>
<keyword evidence="2" id="KW-1185">Reference proteome</keyword>
<sequence>MGTVSGVPENLFAYAAQCNSAAEGLRTWVQRALAPALVDYQSGGGHQCSALDAITTSQITSIVAVDQQARLVGQAFQQAGAVTARPGAKQQFLAKELDLDSALRALKEAALRQPQVDAGAALAGTLPGHPDNADWARISKELAKHADDPYYSAGFFNKLNSEQIAHLLGRDVTIKALVNAYGSGSLSKTASDHVVEALRWLQGGDNSPEHFHITAAGQTGLLKALAADPRAAANFTRLLSAQQIRDLFHDLDAALNPSVRPNLLTVLTIGLSRISDPQQARTVLDNVSRALFSEDAPELDTAHLRPLIDAFVRLYQAGVSQSIPPPGTSGFREWAKRFGEQVGEQLGPFLNALSKAAGDPDHSLLKSMLQGGYVNAAFMAFAMLEPEVFVGRVAFNAAVGAVQSWASSWDPIGDYMKKEIEDGKHPDIAKLNDNISQHLQTLMISMMVSRNLVYKTNDKDRGHFTDKKDRVSFTGDTRQDSQLLHDILASPNAYHVGGYDANEKYPPSVRDMFDAFGEPEAKKAVKALGQDYKFE</sequence>
<protein>
    <submittedName>
        <fullName evidence="1">Uncharacterized protein</fullName>
    </submittedName>
</protein>
<name>A0A4Z0GI00_9ACTN</name>